<dbReference type="Proteomes" id="UP001239111">
    <property type="component" value="Chromosome 3"/>
</dbReference>
<comment type="caution">
    <text evidence="1">The sequence shown here is derived from an EMBL/GenBank/DDBJ whole genome shotgun (WGS) entry which is preliminary data.</text>
</comment>
<protein>
    <submittedName>
        <fullName evidence="1">Uncharacterized protein</fullName>
    </submittedName>
</protein>
<dbReference type="EMBL" id="CM056743">
    <property type="protein sequence ID" value="KAJ8670167.1"/>
    <property type="molecule type" value="Genomic_DNA"/>
</dbReference>
<organism evidence="1 2">
    <name type="scientific">Eretmocerus hayati</name>
    <dbReference type="NCBI Taxonomy" id="131215"/>
    <lineage>
        <taxon>Eukaryota</taxon>
        <taxon>Metazoa</taxon>
        <taxon>Ecdysozoa</taxon>
        <taxon>Arthropoda</taxon>
        <taxon>Hexapoda</taxon>
        <taxon>Insecta</taxon>
        <taxon>Pterygota</taxon>
        <taxon>Neoptera</taxon>
        <taxon>Endopterygota</taxon>
        <taxon>Hymenoptera</taxon>
        <taxon>Apocrita</taxon>
        <taxon>Proctotrupomorpha</taxon>
        <taxon>Chalcidoidea</taxon>
        <taxon>Aphelinidae</taxon>
        <taxon>Aphelininae</taxon>
        <taxon>Eretmocerus</taxon>
    </lineage>
</organism>
<sequence>MGREIKSKLRNETLAATFDFIYTLQKTFRLSVDRLPTLPNNYGFAWSTLFWEWLHDTSVLLSLIPESELRDDMLVTFLSIVLTLDRIMPCNQCVEHFRQNKHEFEMMHVKNLLASNHLVEGVWLLHNFINFRVHKPPTTMPFDEFVLKFGVVDERTDDTVLNDIRDPKLRFVSPSYACFLYVLAIARNTSQRKLIEAIERGDRTFADRLNSELTKCLSGGFRSVCELRAGYKYNNFDGKVTKMQLAEAAVRIWNPEAVSLALIALTKRFGAEVEQSKEGLEVLENEILLLIQSHLTRKESVPDKLKRVGISWDELTQAERRSLV</sequence>
<accession>A0ACC2NIU7</accession>
<proteinExistence type="predicted"/>
<name>A0ACC2NIU7_9HYME</name>
<gene>
    <name evidence="1" type="ORF">QAD02_001426</name>
</gene>
<evidence type="ECO:0000313" key="2">
    <source>
        <dbReference type="Proteomes" id="UP001239111"/>
    </source>
</evidence>
<keyword evidence="2" id="KW-1185">Reference proteome</keyword>
<evidence type="ECO:0000313" key="1">
    <source>
        <dbReference type="EMBL" id="KAJ8670167.1"/>
    </source>
</evidence>
<reference evidence="1" key="1">
    <citation type="submission" date="2023-04" db="EMBL/GenBank/DDBJ databases">
        <title>A chromosome-level genome assembly of the parasitoid wasp Eretmocerus hayati.</title>
        <authorList>
            <person name="Zhong Y."/>
            <person name="Liu S."/>
            <person name="Liu Y."/>
        </authorList>
    </citation>
    <scope>NUCLEOTIDE SEQUENCE</scope>
    <source>
        <strain evidence="1">ZJU_SS_LIU_2023</strain>
    </source>
</reference>